<proteinExistence type="predicted"/>
<dbReference type="GO" id="GO:1903394">
    <property type="term" value="P:protein localization to kinetochore involved in kinetochore assembly"/>
    <property type="evidence" value="ECO:0007669"/>
    <property type="project" value="TreeGrafter"/>
</dbReference>
<dbReference type="PANTHER" id="PTHR15688:SF1">
    <property type="entry name" value="KINETOCHORE-ASSOCIATED PROTEIN 1"/>
    <property type="match status" value="1"/>
</dbReference>
<evidence type="ECO:0000313" key="3">
    <source>
        <dbReference type="Proteomes" id="UP001162162"/>
    </source>
</evidence>
<organism evidence="2 3">
    <name type="scientific">Aromia moschata</name>
    <dbReference type="NCBI Taxonomy" id="1265417"/>
    <lineage>
        <taxon>Eukaryota</taxon>
        <taxon>Metazoa</taxon>
        <taxon>Ecdysozoa</taxon>
        <taxon>Arthropoda</taxon>
        <taxon>Hexapoda</taxon>
        <taxon>Insecta</taxon>
        <taxon>Pterygota</taxon>
        <taxon>Neoptera</taxon>
        <taxon>Endopterygota</taxon>
        <taxon>Coleoptera</taxon>
        <taxon>Polyphaga</taxon>
        <taxon>Cucujiformia</taxon>
        <taxon>Chrysomeloidea</taxon>
        <taxon>Cerambycidae</taxon>
        <taxon>Cerambycinae</taxon>
        <taxon>Callichromatini</taxon>
        <taxon>Aromia</taxon>
    </lineage>
</organism>
<dbReference type="GO" id="GO:0031267">
    <property type="term" value="F:small GTPase binding"/>
    <property type="evidence" value="ECO:0007669"/>
    <property type="project" value="TreeGrafter"/>
</dbReference>
<keyword evidence="3" id="KW-1185">Reference proteome</keyword>
<protein>
    <recommendedName>
        <fullName evidence="1">KNTC1 N-terminal domain-containing protein</fullName>
    </recommendedName>
</protein>
<dbReference type="EMBL" id="JAPWTK010000035">
    <property type="protein sequence ID" value="KAJ8955860.1"/>
    <property type="molecule type" value="Genomic_DNA"/>
</dbReference>
<reference evidence="2" key="1">
    <citation type="journal article" date="2023" name="Insect Mol. Biol.">
        <title>Genome sequencing provides insights into the evolution of gene families encoding plant cell wall-degrading enzymes in longhorned beetles.</title>
        <authorList>
            <person name="Shin N.R."/>
            <person name="Okamura Y."/>
            <person name="Kirsch R."/>
            <person name="Pauchet Y."/>
        </authorList>
    </citation>
    <scope>NUCLEOTIDE SEQUENCE</scope>
    <source>
        <strain evidence="2">AMC_N1</strain>
    </source>
</reference>
<gene>
    <name evidence="2" type="ORF">NQ318_005407</name>
</gene>
<accession>A0AAV8YYK3</accession>
<dbReference type="Proteomes" id="UP001162162">
    <property type="component" value="Unassembled WGS sequence"/>
</dbReference>
<comment type="caution">
    <text evidence="2">The sequence shown here is derived from an EMBL/GenBank/DDBJ whole genome shotgun (WGS) entry which is preliminary data.</text>
</comment>
<dbReference type="Pfam" id="PF24506">
    <property type="entry name" value="KNTC1_N"/>
    <property type="match status" value="1"/>
</dbReference>
<dbReference type="GO" id="GO:0005828">
    <property type="term" value="C:kinetochore microtubule"/>
    <property type="evidence" value="ECO:0007669"/>
    <property type="project" value="TreeGrafter"/>
</dbReference>
<feature type="domain" description="KNTC1 N-terminal" evidence="1">
    <location>
        <begin position="19"/>
        <end position="119"/>
    </location>
</feature>
<dbReference type="InterPro" id="IPR055402">
    <property type="entry name" value="KNTC1_N"/>
</dbReference>
<dbReference type="GO" id="GO:1990423">
    <property type="term" value="C:RZZ complex"/>
    <property type="evidence" value="ECO:0007669"/>
    <property type="project" value="TreeGrafter"/>
</dbReference>
<dbReference type="PANTHER" id="PTHR15688">
    <property type="entry name" value="KINETOCHORE-ASSOCIATED PROTEIN 1"/>
    <property type="match status" value="1"/>
</dbReference>
<dbReference type="InterPro" id="IPR052802">
    <property type="entry name" value="KNTC1"/>
</dbReference>
<name>A0AAV8YYK3_9CUCU</name>
<evidence type="ECO:0000259" key="1">
    <source>
        <dbReference type="Pfam" id="PF24506"/>
    </source>
</evidence>
<dbReference type="InterPro" id="IPR036322">
    <property type="entry name" value="WD40_repeat_dom_sf"/>
</dbReference>
<dbReference type="AlphaFoldDB" id="A0AAV8YYK3"/>
<sequence>MEDFAIIEAGFNNADETINFGTRAIGYDTLYEISTIACLKCSEDNSGVEQVLLNSLIRNGKVFLTVNKSIKIFKDAELIDLLFNAVFDSVIDAICVSPNGEFLLICLRSGIIHVLNIEDMSDNKCVFKK</sequence>
<dbReference type="SUPFAM" id="SSF50978">
    <property type="entry name" value="WD40 repeat-like"/>
    <property type="match status" value="1"/>
</dbReference>
<dbReference type="GO" id="GO:0000070">
    <property type="term" value="P:mitotic sister chromatid segregation"/>
    <property type="evidence" value="ECO:0007669"/>
    <property type="project" value="TreeGrafter"/>
</dbReference>
<dbReference type="GO" id="GO:0005737">
    <property type="term" value="C:cytoplasm"/>
    <property type="evidence" value="ECO:0007669"/>
    <property type="project" value="TreeGrafter"/>
</dbReference>
<evidence type="ECO:0000313" key="2">
    <source>
        <dbReference type="EMBL" id="KAJ8955860.1"/>
    </source>
</evidence>
<dbReference type="GO" id="GO:0007094">
    <property type="term" value="P:mitotic spindle assembly checkpoint signaling"/>
    <property type="evidence" value="ECO:0007669"/>
    <property type="project" value="TreeGrafter"/>
</dbReference>